<reference evidence="2" key="1">
    <citation type="submission" date="2021-11" db="EMBL/GenBank/DDBJ databases">
        <title>A Novel Adlercreutzia Species, isolated from a Allomyrina dichotoma larva feces.</title>
        <authorList>
            <person name="Suh M.K."/>
        </authorList>
    </citation>
    <scope>NUCLEOTIDE SEQUENCE</scope>
    <source>
        <strain evidence="2">JBNU-10</strain>
    </source>
</reference>
<organism evidence="2 3">
    <name type="scientific">Adlercreutzia faecimuris</name>
    <dbReference type="NCBI Taxonomy" id="2897341"/>
    <lineage>
        <taxon>Bacteria</taxon>
        <taxon>Bacillati</taxon>
        <taxon>Actinomycetota</taxon>
        <taxon>Coriobacteriia</taxon>
        <taxon>Eggerthellales</taxon>
        <taxon>Eggerthellaceae</taxon>
        <taxon>Adlercreutzia</taxon>
    </lineage>
</organism>
<protein>
    <recommendedName>
        <fullName evidence="4">YhgE/Pip domain-containing protein</fullName>
    </recommendedName>
</protein>
<keyword evidence="1" id="KW-0732">Signal</keyword>
<evidence type="ECO:0000313" key="3">
    <source>
        <dbReference type="Proteomes" id="UP001430755"/>
    </source>
</evidence>
<feature type="chain" id="PRO_5045994997" description="YhgE/Pip domain-containing protein" evidence="1">
    <location>
        <begin position="30"/>
        <end position="629"/>
    </location>
</feature>
<proteinExistence type="predicted"/>
<sequence length="629" mass="62092">MNASVLPRAALAAFLAVMLALTCLSPALAVDAERPAAPAAAAAEPAAFEKTEVVYANLSAEGAPEAVFVVNRFDVASAGVVTDWGAYAERASLTDGRQLKPAADGEGASDGVEVVCDEGVFSYQGTDPAGVALPWDIAVSYRLNGQRMTPDQIAGKSGDAEVRLTVTRDPDADPAFAASFMVQATFTLPGAVWSDVRAEGGVVALAGSDQTVAFTVLPGHDGDFTLTGHVEGFELAGAQIAALPYASVIEMPDASDLEGQMGQLADAVAALDDGTASLAAGAEGLAAGSAGLRDGVRSLSDGLGALDASSGSLTVASSQVAGALDALAAGLAGADLSGVEDLGALTGALGQAADGLDALAAQSAAVRDGYGRALGALDGAMAAIPAPTLGEAQIGSLMAAAQASGNPADAATAAELARAYEAAQTARGTYQAVAPALDGARQLLAVLGADAVTAGSPAFLAASLRAMAGGLEQADPAAAVAQLRELAPGVAELAGQYRALDEGLASYVGGVGRLAAGAAALSGGARELAGGLGQFASGASDLAAGAGQLAGETADLPARMRASMDELMADYDFPEFEPASFVDGRNQSVAAVQFVMALAPVEPAPAPEPEPAEASEPTVLDRLLALFGL</sequence>
<dbReference type="NCBIfam" id="TIGR03057">
    <property type="entry name" value="xxxLxxG_by_4"/>
    <property type="match status" value="1"/>
</dbReference>
<dbReference type="RefSeq" id="WP_242163905.1">
    <property type="nucleotide sequence ID" value="NZ_JAJMLW010000001.1"/>
</dbReference>
<evidence type="ECO:0000313" key="2">
    <source>
        <dbReference type="EMBL" id="MCI2241598.1"/>
    </source>
</evidence>
<comment type="caution">
    <text evidence="2">The sequence shown here is derived from an EMBL/GenBank/DDBJ whole genome shotgun (WGS) entry which is preliminary data.</text>
</comment>
<gene>
    <name evidence="2" type="ORF">LPT13_04415</name>
</gene>
<dbReference type="EMBL" id="JAJMLW010000001">
    <property type="protein sequence ID" value="MCI2241598.1"/>
    <property type="molecule type" value="Genomic_DNA"/>
</dbReference>
<accession>A0ABS9WFF4</accession>
<dbReference type="Proteomes" id="UP001430755">
    <property type="component" value="Unassembled WGS sequence"/>
</dbReference>
<evidence type="ECO:0008006" key="4">
    <source>
        <dbReference type="Google" id="ProtNLM"/>
    </source>
</evidence>
<keyword evidence="3" id="KW-1185">Reference proteome</keyword>
<dbReference type="InterPro" id="IPR023908">
    <property type="entry name" value="xxxLxxG_rpt"/>
</dbReference>
<feature type="signal peptide" evidence="1">
    <location>
        <begin position="1"/>
        <end position="29"/>
    </location>
</feature>
<name>A0ABS9WFF4_9ACTN</name>
<evidence type="ECO:0000256" key="1">
    <source>
        <dbReference type="SAM" id="SignalP"/>
    </source>
</evidence>